<proteinExistence type="predicted"/>
<sequence length="145" mass="16065">MSENNTAQHTDNGIRSLDRLVGTWEVSGEATGRVTYSWLPGGHFLKQEIDLEQGGRRVTGIEIIGREKPFGAEEPGPDLKSRFYGDEGETLDYVYEIEGDVLTIWGGEKGSPAYYRAHFSADGDTIAGDWVWPGGGYHAEQTRVR</sequence>
<name>A0A4V2YMY2_9PSEU</name>
<reference evidence="1 2" key="1">
    <citation type="submission" date="2019-03" db="EMBL/GenBank/DDBJ databases">
        <title>Draft genome sequences of novel Actinobacteria.</title>
        <authorList>
            <person name="Sahin N."/>
            <person name="Ay H."/>
            <person name="Saygin H."/>
        </authorList>
    </citation>
    <scope>NUCLEOTIDE SEQUENCE [LARGE SCALE GENOMIC DNA]</scope>
    <source>
        <strain evidence="1 2">7K502</strain>
    </source>
</reference>
<evidence type="ECO:0008006" key="3">
    <source>
        <dbReference type="Google" id="ProtNLM"/>
    </source>
</evidence>
<protein>
    <recommendedName>
        <fullName evidence="3">DUF1579 domain-containing protein</fullName>
    </recommendedName>
</protein>
<evidence type="ECO:0000313" key="2">
    <source>
        <dbReference type="Proteomes" id="UP000294947"/>
    </source>
</evidence>
<accession>A0A4V2YMY2</accession>
<dbReference type="AlphaFoldDB" id="A0A4V2YMY2"/>
<dbReference type="RefSeq" id="WP_132484690.1">
    <property type="nucleotide sequence ID" value="NZ_SMKW01000014.1"/>
</dbReference>
<dbReference type="Proteomes" id="UP000294947">
    <property type="component" value="Unassembled WGS sequence"/>
</dbReference>
<dbReference type="EMBL" id="SMKW01000014">
    <property type="protein sequence ID" value="TDD51897.1"/>
    <property type="molecule type" value="Genomic_DNA"/>
</dbReference>
<evidence type="ECO:0000313" key="1">
    <source>
        <dbReference type="EMBL" id="TDD51897.1"/>
    </source>
</evidence>
<keyword evidence="2" id="KW-1185">Reference proteome</keyword>
<dbReference type="OrthoDB" id="8481162at2"/>
<organism evidence="1 2">
    <name type="scientific">Saccharopolyspora elongata</name>
    <dbReference type="NCBI Taxonomy" id="2530387"/>
    <lineage>
        <taxon>Bacteria</taxon>
        <taxon>Bacillati</taxon>
        <taxon>Actinomycetota</taxon>
        <taxon>Actinomycetes</taxon>
        <taxon>Pseudonocardiales</taxon>
        <taxon>Pseudonocardiaceae</taxon>
        <taxon>Saccharopolyspora</taxon>
    </lineage>
</organism>
<gene>
    <name evidence="1" type="ORF">E1288_13000</name>
</gene>
<comment type="caution">
    <text evidence="1">The sequence shown here is derived from an EMBL/GenBank/DDBJ whole genome shotgun (WGS) entry which is preliminary data.</text>
</comment>